<accession>A0A6S7BU69</accession>
<evidence type="ECO:0000313" key="1">
    <source>
        <dbReference type="EMBL" id="CAB3802761.1"/>
    </source>
</evidence>
<name>A0A6S7BU69_9BURK</name>
<dbReference type="Proteomes" id="UP000494365">
    <property type="component" value="Unassembled WGS sequence"/>
</dbReference>
<dbReference type="AlphaFoldDB" id="A0A6S7BU69"/>
<evidence type="ECO:0000313" key="2">
    <source>
        <dbReference type="Proteomes" id="UP000494365"/>
    </source>
</evidence>
<reference evidence="1 2" key="1">
    <citation type="submission" date="2020-04" db="EMBL/GenBank/DDBJ databases">
        <authorList>
            <person name="De Canck E."/>
        </authorList>
    </citation>
    <scope>NUCLEOTIDE SEQUENCE [LARGE SCALE GENOMIC DNA]</scope>
    <source>
        <strain evidence="1 2">LMG 28614</strain>
    </source>
</reference>
<organism evidence="1 2">
    <name type="scientific">Paraburkholderia ultramafica</name>
    <dbReference type="NCBI Taxonomy" id="1544867"/>
    <lineage>
        <taxon>Bacteria</taxon>
        <taxon>Pseudomonadati</taxon>
        <taxon>Pseudomonadota</taxon>
        <taxon>Betaproteobacteria</taxon>
        <taxon>Burkholderiales</taxon>
        <taxon>Burkholderiaceae</taxon>
        <taxon>Paraburkholderia</taxon>
    </lineage>
</organism>
<sequence>MAQETQTTSEGAELIAEYCHFEADGRPFVIAATEWPFVMGNVHGDELKPEVWNPDGWKEYVVYGAYIAQAELPSEQMIQQVQALEYVTTRTVDSVSRAVTASQIGCITAFRPTPSSCPFAARVLTELPLRDLDAPALTFFARNKHLSPVQNILARDGLLAVKCAVPIPDTFTRESLQHDETLATYKKLLDTLLQDEERAAVAAAKVNYIAPSYIREPHYVGDVRAGTMGWKPGKILHC</sequence>
<proteinExistence type="predicted"/>
<protein>
    <submittedName>
        <fullName evidence="1">Uncharacterized protein</fullName>
    </submittedName>
</protein>
<dbReference type="EMBL" id="CADIKK010000033">
    <property type="protein sequence ID" value="CAB3802761.1"/>
    <property type="molecule type" value="Genomic_DNA"/>
</dbReference>
<keyword evidence="2" id="KW-1185">Reference proteome</keyword>
<dbReference type="RefSeq" id="WP_175152692.1">
    <property type="nucleotide sequence ID" value="NZ_CADIKK010000033.1"/>
</dbReference>
<gene>
    <name evidence="1" type="ORF">LMG28614_05691</name>
</gene>